<proteinExistence type="predicted"/>
<evidence type="ECO:0000313" key="1">
    <source>
        <dbReference type="Proteomes" id="UP000887577"/>
    </source>
</evidence>
<dbReference type="AlphaFoldDB" id="A0A914ZF08"/>
<dbReference type="WBParaSite" id="PSU_v2.g8866.t1">
    <property type="protein sequence ID" value="PSU_v2.g8866.t1"/>
    <property type="gene ID" value="PSU_v2.g8866"/>
</dbReference>
<protein>
    <submittedName>
        <fullName evidence="2">Tudor domain-containing protein</fullName>
    </submittedName>
</protein>
<organism evidence="1 2">
    <name type="scientific">Panagrolaimus superbus</name>
    <dbReference type="NCBI Taxonomy" id="310955"/>
    <lineage>
        <taxon>Eukaryota</taxon>
        <taxon>Metazoa</taxon>
        <taxon>Ecdysozoa</taxon>
        <taxon>Nematoda</taxon>
        <taxon>Chromadorea</taxon>
        <taxon>Rhabditida</taxon>
        <taxon>Tylenchina</taxon>
        <taxon>Panagrolaimomorpha</taxon>
        <taxon>Panagrolaimoidea</taxon>
        <taxon>Panagrolaimidae</taxon>
        <taxon>Panagrolaimus</taxon>
    </lineage>
</organism>
<name>A0A914ZF08_9BILA</name>
<evidence type="ECO:0000313" key="2">
    <source>
        <dbReference type="WBParaSite" id="PSU_v2.g8866.t1"/>
    </source>
</evidence>
<sequence>MYNLTKNEQVAYDRVATAFNVNNGNSISSTVLSTDYVSKQKQDDLPTFIVKAIIFDITCLQWKIALERPRTKEDAEFFKYCGMIQNIFEAYPTVTPDELKTGKCYFVQYGGKYFRGIYIASSRDNLYGLFDFADFEVVRPIPFHHIRHFPKRKEICVPFMIVWVYTDNCNVKEMDRVNCTFSNTFEKTCFRNIHQVQLQKIEN</sequence>
<reference evidence="2" key="1">
    <citation type="submission" date="2022-11" db="UniProtKB">
        <authorList>
            <consortium name="WormBaseParasite"/>
        </authorList>
    </citation>
    <scope>IDENTIFICATION</scope>
</reference>
<keyword evidence="1" id="KW-1185">Reference proteome</keyword>
<accession>A0A914ZF08</accession>
<dbReference type="Proteomes" id="UP000887577">
    <property type="component" value="Unplaced"/>
</dbReference>